<dbReference type="eggNOG" id="ENOG502R2II">
    <property type="taxonomic scope" value="Eukaryota"/>
</dbReference>
<evidence type="ECO:0000313" key="1">
    <source>
        <dbReference type="EMBL" id="KLU83332.1"/>
    </source>
</evidence>
<reference evidence="1" key="3">
    <citation type="submission" date="2011-03" db="EMBL/GenBank/DDBJ databases">
        <title>Annotation of Magnaporthe poae ATCC 64411.</title>
        <authorList>
            <person name="Ma L.-J."/>
            <person name="Dead R."/>
            <person name="Young S.K."/>
            <person name="Zeng Q."/>
            <person name="Gargeya S."/>
            <person name="Fitzgerald M."/>
            <person name="Haas B."/>
            <person name="Abouelleil A."/>
            <person name="Alvarado L."/>
            <person name="Arachchi H.M."/>
            <person name="Berlin A."/>
            <person name="Brown A."/>
            <person name="Chapman S.B."/>
            <person name="Chen Z."/>
            <person name="Dunbar C."/>
            <person name="Freedman E."/>
            <person name="Gearin G."/>
            <person name="Gellesch M."/>
            <person name="Goldberg J."/>
            <person name="Griggs A."/>
            <person name="Gujja S."/>
            <person name="Heiman D."/>
            <person name="Howarth C."/>
            <person name="Larson L."/>
            <person name="Lui A."/>
            <person name="MacDonald P.J.P."/>
            <person name="Mehta T."/>
            <person name="Montmayeur A."/>
            <person name="Murphy C."/>
            <person name="Neiman D."/>
            <person name="Pearson M."/>
            <person name="Priest M."/>
            <person name="Roberts A."/>
            <person name="Saif S."/>
            <person name="Shea T."/>
            <person name="Shenoy N."/>
            <person name="Sisk P."/>
            <person name="Stolte C."/>
            <person name="Sykes S."/>
            <person name="Yandava C."/>
            <person name="Wortman J."/>
            <person name="Nusbaum C."/>
            <person name="Birren B."/>
        </authorList>
    </citation>
    <scope>NUCLEOTIDE SEQUENCE</scope>
    <source>
        <strain evidence="1">ATCC 64411</strain>
    </source>
</reference>
<reference evidence="1" key="2">
    <citation type="submission" date="2010-05" db="EMBL/GenBank/DDBJ databases">
        <title>The Genome Sequence of Magnaporthe poae strain ATCC 64411.</title>
        <authorList>
            <consortium name="The Broad Institute Genome Sequencing Platform"/>
            <consortium name="Broad Institute Genome Sequencing Center for Infectious Disease"/>
            <person name="Ma L.-J."/>
            <person name="Dead R."/>
            <person name="Young S."/>
            <person name="Zeng Q."/>
            <person name="Koehrsen M."/>
            <person name="Alvarado L."/>
            <person name="Berlin A."/>
            <person name="Chapman S.B."/>
            <person name="Chen Z."/>
            <person name="Freedman E."/>
            <person name="Gellesch M."/>
            <person name="Goldberg J."/>
            <person name="Griggs A."/>
            <person name="Gujja S."/>
            <person name="Heilman E.R."/>
            <person name="Heiman D."/>
            <person name="Hepburn T."/>
            <person name="Howarth C."/>
            <person name="Jen D."/>
            <person name="Larson L."/>
            <person name="Mehta T."/>
            <person name="Neiman D."/>
            <person name="Pearson M."/>
            <person name="Roberts A."/>
            <person name="Saif S."/>
            <person name="Shea T."/>
            <person name="Shenoy N."/>
            <person name="Sisk P."/>
            <person name="Stolte C."/>
            <person name="Sykes S."/>
            <person name="Walk T."/>
            <person name="White J."/>
            <person name="Yandava C."/>
            <person name="Haas B."/>
            <person name="Nusbaum C."/>
            <person name="Birren B."/>
        </authorList>
    </citation>
    <scope>NUCLEOTIDE SEQUENCE</scope>
    <source>
        <strain evidence="1">ATCC 64411</strain>
    </source>
</reference>
<reference evidence="2" key="4">
    <citation type="journal article" date="2015" name="G3 (Bethesda)">
        <title>Genome sequences of three phytopathogenic species of the Magnaporthaceae family of fungi.</title>
        <authorList>
            <person name="Okagaki L.H."/>
            <person name="Nunes C.C."/>
            <person name="Sailsbery J."/>
            <person name="Clay B."/>
            <person name="Brown D."/>
            <person name="John T."/>
            <person name="Oh Y."/>
            <person name="Young N."/>
            <person name="Fitzgerald M."/>
            <person name="Haas B.J."/>
            <person name="Zeng Q."/>
            <person name="Young S."/>
            <person name="Adiconis X."/>
            <person name="Fan L."/>
            <person name="Levin J.Z."/>
            <person name="Mitchell T.K."/>
            <person name="Okubara P.A."/>
            <person name="Farman M.L."/>
            <person name="Kohn L.M."/>
            <person name="Birren B."/>
            <person name="Ma L.-J."/>
            <person name="Dean R.A."/>
        </authorList>
    </citation>
    <scope>NUCLEOTIDE SEQUENCE</scope>
    <source>
        <strain evidence="2">ATCC 64411 / 73-15</strain>
    </source>
</reference>
<reference evidence="3" key="1">
    <citation type="submission" date="2010-05" db="EMBL/GenBank/DDBJ databases">
        <title>The genome sequence of Magnaporthe poae strain ATCC 64411.</title>
        <authorList>
            <person name="Ma L.-J."/>
            <person name="Dead R."/>
            <person name="Young S."/>
            <person name="Zeng Q."/>
            <person name="Koehrsen M."/>
            <person name="Alvarado L."/>
            <person name="Berlin A."/>
            <person name="Chapman S.B."/>
            <person name="Chen Z."/>
            <person name="Freedman E."/>
            <person name="Gellesch M."/>
            <person name="Goldberg J."/>
            <person name="Griggs A."/>
            <person name="Gujja S."/>
            <person name="Heilman E.R."/>
            <person name="Heiman D."/>
            <person name="Hepburn T."/>
            <person name="Howarth C."/>
            <person name="Jen D."/>
            <person name="Larson L."/>
            <person name="Mehta T."/>
            <person name="Neiman D."/>
            <person name="Pearson M."/>
            <person name="Roberts A."/>
            <person name="Saif S."/>
            <person name="Shea T."/>
            <person name="Shenoy N."/>
            <person name="Sisk P."/>
            <person name="Stolte C."/>
            <person name="Sykes S."/>
            <person name="Walk T."/>
            <person name="White J."/>
            <person name="Yandava C."/>
            <person name="Haas B."/>
            <person name="Nusbaum C."/>
            <person name="Birren B."/>
        </authorList>
    </citation>
    <scope>NUCLEOTIDE SEQUENCE [LARGE SCALE GENOMIC DNA]</scope>
    <source>
        <strain evidence="3">ATCC 64411 / 73-15</strain>
    </source>
</reference>
<accession>A0A0C4DR90</accession>
<dbReference type="Proteomes" id="UP000011715">
    <property type="component" value="Unassembled WGS sequence"/>
</dbReference>
<dbReference type="EMBL" id="GL876967">
    <property type="protein sequence ID" value="KLU83332.1"/>
    <property type="molecule type" value="Genomic_DNA"/>
</dbReference>
<evidence type="ECO:0000313" key="3">
    <source>
        <dbReference type="Proteomes" id="UP000011715"/>
    </source>
</evidence>
<dbReference type="EMBL" id="ADBL01000599">
    <property type="status" value="NOT_ANNOTATED_CDS"/>
    <property type="molecule type" value="Genomic_DNA"/>
</dbReference>
<dbReference type="VEuPathDB" id="FungiDB:MAPG_02396"/>
<gene>
    <name evidence="1" type="ORF">MAPG_02396</name>
</gene>
<dbReference type="EnsemblFungi" id="MAPG_02396T0">
    <property type="protein sequence ID" value="MAPG_02396T0"/>
    <property type="gene ID" value="MAPG_02396"/>
</dbReference>
<keyword evidence="3" id="KW-1185">Reference proteome</keyword>
<dbReference type="OrthoDB" id="10566475at2759"/>
<organism evidence="2 3">
    <name type="scientific">Magnaporthiopsis poae (strain ATCC 64411 / 73-15)</name>
    <name type="common">Kentucky bluegrass fungus</name>
    <name type="synonym">Magnaporthe poae</name>
    <dbReference type="NCBI Taxonomy" id="644358"/>
    <lineage>
        <taxon>Eukaryota</taxon>
        <taxon>Fungi</taxon>
        <taxon>Dikarya</taxon>
        <taxon>Ascomycota</taxon>
        <taxon>Pezizomycotina</taxon>
        <taxon>Sordariomycetes</taxon>
        <taxon>Sordariomycetidae</taxon>
        <taxon>Magnaporthales</taxon>
        <taxon>Magnaporthaceae</taxon>
        <taxon>Magnaporthiopsis</taxon>
    </lineage>
</organism>
<sequence length="120" mass="13155">MYPLFHGSKCSSHIRRVDKYRLWSGPGGTGRVLPGKGLARPVSVQKATFASREAHVRPSGTWYGTAIQMDWRQESLVLIAAEECEKTASAIPPPAPAQQMTSLRCTIALLRAVPLISRLL</sequence>
<protein>
    <submittedName>
        <fullName evidence="1 2">Uncharacterized protein</fullName>
    </submittedName>
</protein>
<name>A0A0C4DR90_MAGP6</name>
<reference evidence="2" key="5">
    <citation type="submission" date="2015-06" db="UniProtKB">
        <authorList>
            <consortium name="EnsemblFungi"/>
        </authorList>
    </citation>
    <scope>IDENTIFICATION</scope>
    <source>
        <strain evidence="2">ATCC 64411</strain>
    </source>
</reference>
<evidence type="ECO:0000313" key="2">
    <source>
        <dbReference type="EnsemblFungi" id="MAPG_02396T0"/>
    </source>
</evidence>
<dbReference type="AlphaFoldDB" id="A0A0C4DR90"/>
<proteinExistence type="predicted"/>